<feature type="region of interest" description="Disordered" evidence="1">
    <location>
        <begin position="151"/>
        <end position="224"/>
    </location>
</feature>
<dbReference type="OrthoDB" id="1912561at2759"/>
<dbReference type="PANTHER" id="PTHR47481">
    <property type="match status" value="1"/>
</dbReference>
<name>A0A9J5XWA1_SOLCO</name>
<feature type="compositionally biased region" description="Polar residues" evidence="1">
    <location>
        <begin position="159"/>
        <end position="172"/>
    </location>
</feature>
<feature type="signal peptide" evidence="2">
    <location>
        <begin position="1"/>
        <end position="24"/>
    </location>
</feature>
<evidence type="ECO:0000313" key="3">
    <source>
        <dbReference type="EMBL" id="KAG5592133.1"/>
    </source>
</evidence>
<gene>
    <name evidence="3" type="ORF">H5410_042647</name>
</gene>
<feature type="chain" id="PRO_5039930943" description="Integrase core domain containing protein" evidence="2">
    <location>
        <begin position="25"/>
        <end position="274"/>
    </location>
</feature>
<accession>A0A9J5XWA1</accession>
<keyword evidence="2" id="KW-0732">Signal</keyword>
<reference evidence="3 4" key="1">
    <citation type="submission" date="2020-09" db="EMBL/GenBank/DDBJ databases">
        <title>De no assembly of potato wild relative species, Solanum commersonii.</title>
        <authorList>
            <person name="Cho K."/>
        </authorList>
    </citation>
    <scope>NUCLEOTIDE SEQUENCE [LARGE SCALE GENOMIC DNA]</scope>
    <source>
        <strain evidence="3">LZ3.2</strain>
        <tissue evidence="3">Leaf</tissue>
    </source>
</reference>
<evidence type="ECO:0000313" key="4">
    <source>
        <dbReference type="Proteomes" id="UP000824120"/>
    </source>
</evidence>
<evidence type="ECO:0000256" key="2">
    <source>
        <dbReference type="SAM" id="SignalP"/>
    </source>
</evidence>
<protein>
    <recommendedName>
        <fullName evidence="5">Integrase core domain containing protein</fullName>
    </recommendedName>
</protein>
<dbReference type="PANTHER" id="PTHR47481:SF21">
    <property type="entry name" value="BASIC-LEUCINE ZIPPER TRANSCRIPTION FACTOR Q-RELATED"/>
    <property type="match status" value="1"/>
</dbReference>
<dbReference type="AlphaFoldDB" id="A0A9J5XWA1"/>
<sequence length="274" mass="29609">MKDQLIRNALVAFLSSEVVPLVLSADTSFDVWTTLHNTYARPSRARLLGLKESLSQATKGTQSMLSYLQHIKQLVTTLNSAGETLTMDDITLHVIYASRPTTETLSTWAPHFVLPMVSSSSTKSAPSMVTHYVNISFPCCLTSPRNDHSSNELMGISSGHGSSPSCINSRSINVPPVVSTSSPTTVQITGQWQTESSNAPSSSPSNITTSPIPQSKPVPPSHSMIIRSKNNIHKPANKLCLSTQITNKSPLVQTSNSSHKSEPKNISQSLKDLD</sequence>
<feature type="region of interest" description="Disordered" evidence="1">
    <location>
        <begin position="240"/>
        <end position="274"/>
    </location>
</feature>
<feature type="compositionally biased region" description="Low complexity" evidence="1">
    <location>
        <begin position="174"/>
        <end position="186"/>
    </location>
</feature>
<organism evidence="3 4">
    <name type="scientific">Solanum commersonii</name>
    <name type="common">Commerson's wild potato</name>
    <name type="synonym">Commerson's nightshade</name>
    <dbReference type="NCBI Taxonomy" id="4109"/>
    <lineage>
        <taxon>Eukaryota</taxon>
        <taxon>Viridiplantae</taxon>
        <taxon>Streptophyta</taxon>
        <taxon>Embryophyta</taxon>
        <taxon>Tracheophyta</taxon>
        <taxon>Spermatophyta</taxon>
        <taxon>Magnoliopsida</taxon>
        <taxon>eudicotyledons</taxon>
        <taxon>Gunneridae</taxon>
        <taxon>Pentapetalae</taxon>
        <taxon>asterids</taxon>
        <taxon>lamiids</taxon>
        <taxon>Solanales</taxon>
        <taxon>Solanaceae</taxon>
        <taxon>Solanoideae</taxon>
        <taxon>Solaneae</taxon>
        <taxon>Solanum</taxon>
    </lineage>
</organism>
<dbReference type="Proteomes" id="UP000824120">
    <property type="component" value="Chromosome 8"/>
</dbReference>
<comment type="caution">
    <text evidence="3">The sequence shown here is derived from an EMBL/GenBank/DDBJ whole genome shotgun (WGS) entry which is preliminary data.</text>
</comment>
<dbReference type="EMBL" id="JACXVP010000008">
    <property type="protein sequence ID" value="KAG5592133.1"/>
    <property type="molecule type" value="Genomic_DNA"/>
</dbReference>
<evidence type="ECO:0008006" key="5">
    <source>
        <dbReference type="Google" id="ProtNLM"/>
    </source>
</evidence>
<feature type="compositionally biased region" description="Low complexity" evidence="1">
    <location>
        <begin position="196"/>
        <end position="213"/>
    </location>
</feature>
<evidence type="ECO:0000256" key="1">
    <source>
        <dbReference type="SAM" id="MobiDB-lite"/>
    </source>
</evidence>
<keyword evidence="4" id="KW-1185">Reference proteome</keyword>
<dbReference type="Pfam" id="PF14223">
    <property type="entry name" value="Retrotran_gag_2"/>
    <property type="match status" value="1"/>
</dbReference>
<proteinExistence type="predicted"/>